<feature type="region of interest" description="Disordered" evidence="1">
    <location>
        <begin position="1"/>
        <end position="48"/>
    </location>
</feature>
<dbReference type="InterPro" id="IPR035969">
    <property type="entry name" value="Rab-GAP_TBC_sf"/>
</dbReference>
<dbReference type="SUPFAM" id="SSF47923">
    <property type="entry name" value="Ypt/Rab-GAP domain of gyp1p"/>
    <property type="match status" value="1"/>
</dbReference>
<feature type="compositionally biased region" description="Low complexity" evidence="1">
    <location>
        <begin position="143"/>
        <end position="162"/>
    </location>
</feature>
<dbReference type="AlphaFoldDB" id="A0A9P8Q1Q9"/>
<gene>
    <name evidence="2" type="ORF">WICPIJ_007400</name>
</gene>
<feature type="compositionally biased region" description="Basic and acidic residues" evidence="1">
    <location>
        <begin position="322"/>
        <end position="341"/>
    </location>
</feature>
<organism evidence="2 3">
    <name type="scientific">Wickerhamomyces pijperi</name>
    <name type="common">Yeast</name>
    <name type="synonym">Pichia pijperi</name>
    <dbReference type="NCBI Taxonomy" id="599730"/>
    <lineage>
        <taxon>Eukaryota</taxon>
        <taxon>Fungi</taxon>
        <taxon>Dikarya</taxon>
        <taxon>Ascomycota</taxon>
        <taxon>Saccharomycotina</taxon>
        <taxon>Saccharomycetes</taxon>
        <taxon>Phaffomycetales</taxon>
        <taxon>Wickerhamomycetaceae</taxon>
        <taxon>Wickerhamomyces</taxon>
    </lineage>
</organism>
<protein>
    <recommendedName>
        <fullName evidence="4">Oxidant-induced cell-cycle arrest protein 5</fullName>
    </recommendedName>
</protein>
<dbReference type="EMBL" id="JAEUBG010004343">
    <property type="protein sequence ID" value="KAH3681640.1"/>
    <property type="molecule type" value="Genomic_DNA"/>
</dbReference>
<name>A0A9P8Q1Q9_WICPI</name>
<feature type="compositionally biased region" description="Polar residues" evidence="1">
    <location>
        <begin position="342"/>
        <end position="354"/>
    </location>
</feature>
<keyword evidence="3" id="KW-1185">Reference proteome</keyword>
<proteinExistence type="predicted"/>
<dbReference type="OrthoDB" id="27140at2759"/>
<feature type="region of interest" description="Disordered" evidence="1">
    <location>
        <begin position="322"/>
        <end position="354"/>
    </location>
</feature>
<reference evidence="2" key="1">
    <citation type="journal article" date="2021" name="Open Biol.">
        <title>Shared evolutionary footprints suggest mitochondrial oxidative damage underlies multiple complex I losses in fungi.</title>
        <authorList>
            <person name="Schikora-Tamarit M.A."/>
            <person name="Marcet-Houben M."/>
            <person name="Nosek J."/>
            <person name="Gabaldon T."/>
        </authorList>
    </citation>
    <scope>NUCLEOTIDE SEQUENCE</scope>
    <source>
        <strain evidence="2">CBS2887</strain>
    </source>
</reference>
<accession>A0A9P8Q1Q9</accession>
<evidence type="ECO:0000313" key="3">
    <source>
        <dbReference type="Proteomes" id="UP000774326"/>
    </source>
</evidence>
<dbReference type="Proteomes" id="UP000774326">
    <property type="component" value="Unassembled WGS sequence"/>
</dbReference>
<sequence>MQASTLNPSVSNSSTLAGNSTFQRSRTGTRAQTPTSTEKNTGAGSPNSNYLKSLTSLCNQFIRENNHLGLALIARQKGIPVALRQKVWPILLKYHPYVINPYLNATVEKDSDNDIPVDKIHADLMKYFRVRNSGEKERSNSNSRNGSIPSSLPSSNGSSPTPMELSQSLIEAEIVKTLEDSIHKFFKKWGAIIKYDSGFAWIALNLAEWFPPIPNSSFVLIGRDVINKNDDINKHIISLEEIQDMPSYDSVDAFSDYTSECGSEDYIDNALNLTNYMSQRFKLDDARSISSHDSELNSTSMTFAEVFERLVLVLLHSNEHSQEEAKDGDRDDNGNDIHTDDVTPQVSNSESTTKSDLTLVRQEIYFKSGEIDKRMGFFLKAFNKLLPELYKSFTEDEIINNKNRWLTWWLKYSGAKVLNKFDRARLWDSIIGFRLPNYIYEKYSDHELSSKTAKAYNKFYSNDIFQFENSYSIEFDSDYFWYKPQANPIDLKWSQCDYQYQVIFVFISILMKNEGKLMEYDNFEVLEFLGNMKKKNMYHKNNSDDHININSYFEKIMKDAGELWRNWLWNEIREDIISS</sequence>
<comment type="caution">
    <text evidence="2">The sequence shown here is derived from an EMBL/GenBank/DDBJ whole genome shotgun (WGS) entry which is preliminary data.</text>
</comment>
<dbReference type="Gene3D" id="1.10.472.80">
    <property type="entry name" value="Ypt/Rab-GAP domain of gyp1p, domain 3"/>
    <property type="match status" value="1"/>
</dbReference>
<evidence type="ECO:0000313" key="2">
    <source>
        <dbReference type="EMBL" id="KAH3681640.1"/>
    </source>
</evidence>
<feature type="region of interest" description="Disordered" evidence="1">
    <location>
        <begin position="134"/>
        <end position="163"/>
    </location>
</feature>
<reference evidence="2" key="2">
    <citation type="submission" date="2021-01" db="EMBL/GenBank/DDBJ databases">
        <authorList>
            <person name="Schikora-Tamarit M.A."/>
        </authorList>
    </citation>
    <scope>NUCLEOTIDE SEQUENCE</scope>
    <source>
        <strain evidence="2">CBS2887</strain>
    </source>
</reference>
<evidence type="ECO:0000256" key="1">
    <source>
        <dbReference type="SAM" id="MobiDB-lite"/>
    </source>
</evidence>
<evidence type="ECO:0008006" key="4">
    <source>
        <dbReference type="Google" id="ProtNLM"/>
    </source>
</evidence>